<gene>
    <name evidence="2" type="ORF">Pcinc_017632</name>
</gene>
<protein>
    <submittedName>
        <fullName evidence="2">Uncharacterized protein</fullName>
    </submittedName>
</protein>
<evidence type="ECO:0000313" key="3">
    <source>
        <dbReference type="Proteomes" id="UP001286313"/>
    </source>
</evidence>
<feature type="region of interest" description="Disordered" evidence="1">
    <location>
        <begin position="83"/>
        <end position="163"/>
    </location>
</feature>
<feature type="compositionally biased region" description="Low complexity" evidence="1">
    <location>
        <begin position="135"/>
        <end position="163"/>
    </location>
</feature>
<dbReference type="EMBL" id="JAWQEG010001642">
    <property type="protein sequence ID" value="KAK3877672.1"/>
    <property type="molecule type" value="Genomic_DNA"/>
</dbReference>
<organism evidence="2 3">
    <name type="scientific">Petrolisthes cinctipes</name>
    <name type="common">Flat porcelain crab</name>
    <dbReference type="NCBI Taxonomy" id="88211"/>
    <lineage>
        <taxon>Eukaryota</taxon>
        <taxon>Metazoa</taxon>
        <taxon>Ecdysozoa</taxon>
        <taxon>Arthropoda</taxon>
        <taxon>Crustacea</taxon>
        <taxon>Multicrustacea</taxon>
        <taxon>Malacostraca</taxon>
        <taxon>Eumalacostraca</taxon>
        <taxon>Eucarida</taxon>
        <taxon>Decapoda</taxon>
        <taxon>Pleocyemata</taxon>
        <taxon>Anomura</taxon>
        <taxon>Galatheoidea</taxon>
        <taxon>Porcellanidae</taxon>
        <taxon>Petrolisthes</taxon>
    </lineage>
</organism>
<reference evidence="2" key="1">
    <citation type="submission" date="2023-10" db="EMBL/GenBank/DDBJ databases">
        <title>Genome assemblies of two species of porcelain crab, Petrolisthes cinctipes and Petrolisthes manimaculis (Anomura: Porcellanidae).</title>
        <authorList>
            <person name="Angst P."/>
        </authorList>
    </citation>
    <scope>NUCLEOTIDE SEQUENCE</scope>
    <source>
        <strain evidence="2">PB745_01</strain>
        <tissue evidence="2">Gill</tissue>
    </source>
</reference>
<comment type="caution">
    <text evidence="2">The sequence shown here is derived from an EMBL/GenBank/DDBJ whole genome shotgun (WGS) entry which is preliminary data.</text>
</comment>
<accession>A0AAE1KNJ9</accession>
<name>A0AAE1KNJ9_PETCI</name>
<evidence type="ECO:0000256" key="1">
    <source>
        <dbReference type="SAM" id="MobiDB-lite"/>
    </source>
</evidence>
<evidence type="ECO:0000313" key="2">
    <source>
        <dbReference type="EMBL" id="KAK3877672.1"/>
    </source>
</evidence>
<proteinExistence type="predicted"/>
<dbReference type="AlphaFoldDB" id="A0AAE1KNJ9"/>
<dbReference type="Proteomes" id="UP001286313">
    <property type="component" value="Unassembled WGS sequence"/>
</dbReference>
<sequence>MHETIRGLCSSGRVLSDRVAVLASSPKDTVTPKQARNAFASFGQQASTVVDISIAIGKEIVEMEERKTSPCFIETGRRTYWAGAGRGGGQSSAAAPSNPSLPTDLIDGVDTAQRQGSAGHDSSRTISTQLGGFVGSARSSGGGAAAPPSADPSAVAGGTTLGL</sequence>
<keyword evidence="3" id="KW-1185">Reference proteome</keyword>